<dbReference type="EMBL" id="ML213652">
    <property type="protein sequence ID" value="TFK33219.1"/>
    <property type="molecule type" value="Genomic_DNA"/>
</dbReference>
<dbReference type="STRING" id="68775.A0A5C3LJA2"/>
<dbReference type="PANTHER" id="PTHR37534">
    <property type="entry name" value="TRANSCRIPTIONAL ACTIVATOR PROTEIN UGA3"/>
    <property type="match status" value="1"/>
</dbReference>
<dbReference type="OrthoDB" id="5419315at2759"/>
<dbReference type="PANTHER" id="PTHR37534:SF46">
    <property type="entry name" value="ZN(II)2CYS6 TRANSCRIPTION FACTOR (EUROFUNG)"/>
    <property type="match status" value="1"/>
</dbReference>
<dbReference type="AlphaFoldDB" id="A0A5C3LJA2"/>
<evidence type="ECO:0000256" key="2">
    <source>
        <dbReference type="ARBA" id="ARBA00023242"/>
    </source>
</evidence>
<evidence type="ECO:0000313" key="3">
    <source>
        <dbReference type="EMBL" id="TFK33219.1"/>
    </source>
</evidence>
<proteinExistence type="predicted"/>
<evidence type="ECO:0000313" key="4">
    <source>
        <dbReference type="Proteomes" id="UP000308652"/>
    </source>
</evidence>
<sequence length="434" mass="49088">MDMSLEPYDFYETESYVDTLPYLDPVSSGSFVTYDHRTFGDPVNHYFNKVLGVQYLLGDKKTLFYIMTNSVYSPNPTACRKAVEMLSDVHIRRIQNPIQPALDSEAALKLKRIQTWLESQDSTDPDTAMAALHYISLYLFDGGSGAWEGFLKVAGKYVSKILYHGGYTSPLDALQSCSEKDAFVIKTVLWFDVLASITTQRPPYFFSAIDEMFSPSQVRIENEQSSMMNPMGCENIVLWALTKTSELSYWKKLQQARGSLSIPDLVKRAGMIEQYLEHSTSTIYDYDPSLAGFSADKAACSRYHASELFRTSALLFLRSVVSGNYPHVKEIKVAVHDTMACIRNIPPDAEIRRSVVRSTVFSFFICGSLTDDQRNLEYLGRILTHESGGESGVGNCNHIYALLCELWKKRDPNVPGPIEWRECLKQNDSQFLLV</sequence>
<organism evidence="3 4">
    <name type="scientific">Crucibulum laeve</name>
    <dbReference type="NCBI Taxonomy" id="68775"/>
    <lineage>
        <taxon>Eukaryota</taxon>
        <taxon>Fungi</taxon>
        <taxon>Dikarya</taxon>
        <taxon>Basidiomycota</taxon>
        <taxon>Agaricomycotina</taxon>
        <taxon>Agaricomycetes</taxon>
        <taxon>Agaricomycetidae</taxon>
        <taxon>Agaricales</taxon>
        <taxon>Agaricineae</taxon>
        <taxon>Nidulariaceae</taxon>
        <taxon>Crucibulum</taxon>
    </lineage>
</organism>
<accession>A0A5C3LJA2</accession>
<keyword evidence="4" id="KW-1185">Reference proteome</keyword>
<dbReference type="GO" id="GO:0005634">
    <property type="term" value="C:nucleus"/>
    <property type="evidence" value="ECO:0007669"/>
    <property type="project" value="UniProtKB-SubCell"/>
</dbReference>
<reference evidence="3 4" key="1">
    <citation type="journal article" date="2019" name="Nat. Ecol. Evol.">
        <title>Megaphylogeny resolves global patterns of mushroom evolution.</title>
        <authorList>
            <person name="Varga T."/>
            <person name="Krizsan K."/>
            <person name="Foldi C."/>
            <person name="Dima B."/>
            <person name="Sanchez-Garcia M."/>
            <person name="Sanchez-Ramirez S."/>
            <person name="Szollosi G.J."/>
            <person name="Szarkandi J.G."/>
            <person name="Papp V."/>
            <person name="Albert L."/>
            <person name="Andreopoulos W."/>
            <person name="Angelini C."/>
            <person name="Antonin V."/>
            <person name="Barry K.W."/>
            <person name="Bougher N.L."/>
            <person name="Buchanan P."/>
            <person name="Buyck B."/>
            <person name="Bense V."/>
            <person name="Catcheside P."/>
            <person name="Chovatia M."/>
            <person name="Cooper J."/>
            <person name="Damon W."/>
            <person name="Desjardin D."/>
            <person name="Finy P."/>
            <person name="Geml J."/>
            <person name="Haridas S."/>
            <person name="Hughes K."/>
            <person name="Justo A."/>
            <person name="Karasinski D."/>
            <person name="Kautmanova I."/>
            <person name="Kiss B."/>
            <person name="Kocsube S."/>
            <person name="Kotiranta H."/>
            <person name="LaButti K.M."/>
            <person name="Lechner B.E."/>
            <person name="Liimatainen K."/>
            <person name="Lipzen A."/>
            <person name="Lukacs Z."/>
            <person name="Mihaltcheva S."/>
            <person name="Morgado L.N."/>
            <person name="Niskanen T."/>
            <person name="Noordeloos M.E."/>
            <person name="Ohm R.A."/>
            <person name="Ortiz-Santana B."/>
            <person name="Ovrebo C."/>
            <person name="Racz N."/>
            <person name="Riley R."/>
            <person name="Savchenko A."/>
            <person name="Shiryaev A."/>
            <person name="Soop K."/>
            <person name="Spirin V."/>
            <person name="Szebenyi C."/>
            <person name="Tomsovsky M."/>
            <person name="Tulloss R.E."/>
            <person name="Uehling J."/>
            <person name="Grigoriev I.V."/>
            <person name="Vagvolgyi C."/>
            <person name="Papp T."/>
            <person name="Martin F.M."/>
            <person name="Miettinen O."/>
            <person name="Hibbett D.S."/>
            <person name="Nagy L.G."/>
        </authorList>
    </citation>
    <scope>NUCLEOTIDE SEQUENCE [LARGE SCALE GENOMIC DNA]</scope>
    <source>
        <strain evidence="3 4">CBS 166.37</strain>
    </source>
</reference>
<dbReference type="Proteomes" id="UP000308652">
    <property type="component" value="Unassembled WGS sequence"/>
</dbReference>
<protein>
    <submittedName>
        <fullName evidence="3">Fungal-specific transcription factor domain-containing protein</fullName>
    </submittedName>
</protein>
<name>A0A5C3LJA2_9AGAR</name>
<keyword evidence="2" id="KW-0539">Nucleus</keyword>
<gene>
    <name evidence="3" type="ORF">BDQ12DRAFT_691428</name>
</gene>
<evidence type="ECO:0000256" key="1">
    <source>
        <dbReference type="ARBA" id="ARBA00004123"/>
    </source>
</evidence>
<comment type="subcellular location">
    <subcellularLocation>
        <location evidence="1">Nucleus</location>
    </subcellularLocation>
</comment>
<dbReference type="Pfam" id="PF11951">
    <property type="entry name" value="Fungal_trans_2"/>
    <property type="match status" value="1"/>
</dbReference>
<dbReference type="InterPro" id="IPR021858">
    <property type="entry name" value="Fun_TF"/>
</dbReference>